<protein>
    <recommendedName>
        <fullName evidence="1">Septum formation-related domain-containing protein</fullName>
    </recommendedName>
</protein>
<accession>A0ABP5WN13</accession>
<dbReference type="EMBL" id="BAAASZ010000007">
    <property type="protein sequence ID" value="GAA2428824.1"/>
    <property type="molecule type" value="Genomic_DNA"/>
</dbReference>
<sequence>MRATFIDSSQKDVRLMALRTPSRPLRGISAAVALLAVGAAGCADLVDSAKDGAKKAARQRSVFSLEPGDCYNPNSEAVEGEALAIEVVPCDEPHRGQVVGEFTLDEEGKFPGDEAIWAIADQRCPVEAGKFAPDTWALPKGVGILYYTPTKESWATGDRAVSCTYTKESGTFTGSLKVGADSLEPAQRTYLQGANAVYDALWTNQPDTDVEEDLEGYKAQAEAVATALDAHLKGLRGIEGAETGKLRAQLEKTAGHWKKAADAGDVDAFYLAYDPAFTGLDPNKTVPARKELGLATTVPADDAEAWAG</sequence>
<evidence type="ECO:0000259" key="1">
    <source>
        <dbReference type="Pfam" id="PF13845"/>
    </source>
</evidence>
<feature type="domain" description="Septum formation-related" evidence="1">
    <location>
        <begin position="53"/>
        <end position="163"/>
    </location>
</feature>
<dbReference type="Proteomes" id="UP001501638">
    <property type="component" value="Unassembled WGS sequence"/>
</dbReference>
<proteinExistence type="predicted"/>
<evidence type="ECO:0000313" key="3">
    <source>
        <dbReference type="Proteomes" id="UP001501638"/>
    </source>
</evidence>
<organism evidence="2 3">
    <name type="scientific">Streptomyces macrosporus</name>
    <dbReference type="NCBI Taxonomy" id="44032"/>
    <lineage>
        <taxon>Bacteria</taxon>
        <taxon>Bacillati</taxon>
        <taxon>Actinomycetota</taxon>
        <taxon>Actinomycetes</taxon>
        <taxon>Kitasatosporales</taxon>
        <taxon>Streptomycetaceae</taxon>
        <taxon>Streptomyces</taxon>
    </lineage>
</organism>
<dbReference type="InterPro" id="IPR026004">
    <property type="entry name" value="Septum_form"/>
</dbReference>
<evidence type="ECO:0000313" key="2">
    <source>
        <dbReference type="EMBL" id="GAA2428824.1"/>
    </source>
</evidence>
<comment type="caution">
    <text evidence="2">The sequence shown here is derived from an EMBL/GenBank/DDBJ whole genome shotgun (WGS) entry which is preliminary data.</text>
</comment>
<gene>
    <name evidence="2" type="ORF">GCM10010405_09370</name>
</gene>
<dbReference type="Pfam" id="PF13845">
    <property type="entry name" value="Septum_form"/>
    <property type="match status" value="1"/>
</dbReference>
<reference evidence="3" key="1">
    <citation type="journal article" date="2019" name="Int. J. Syst. Evol. Microbiol.">
        <title>The Global Catalogue of Microorganisms (GCM) 10K type strain sequencing project: providing services to taxonomists for standard genome sequencing and annotation.</title>
        <authorList>
            <consortium name="The Broad Institute Genomics Platform"/>
            <consortium name="The Broad Institute Genome Sequencing Center for Infectious Disease"/>
            <person name="Wu L."/>
            <person name="Ma J."/>
        </authorList>
    </citation>
    <scope>NUCLEOTIDE SEQUENCE [LARGE SCALE GENOMIC DNA]</scope>
    <source>
        <strain evidence="3">JCM 6305</strain>
    </source>
</reference>
<name>A0ABP5WN13_9ACTN</name>
<keyword evidence="3" id="KW-1185">Reference proteome</keyword>